<dbReference type="NCBIfam" id="TIGR01725">
    <property type="entry name" value="phge_HK97_gp10"/>
    <property type="match status" value="1"/>
</dbReference>
<dbReference type="Proteomes" id="UP001597520">
    <property type="component" value="Unassembled WGS sequence"/>
</dbReference>
<name>A0ABW5SWF0_9BACI</name>
<keyword evidence="2" id="KW-1185">Reference proteome</keyword>
<protein>
    <submittedName>
        <fullName evidence="1">HK97-gp10 family putative phage morphogenesis protein</fullName>
    </submittedName>
</protein>
<organism evidence="1 2">
    <name type="scientific">Salibacterium lacus</name>
    <dbReference type="NCBI Taxonomy" id="1898109"/>
    <lineage>
        <taxon>Bacteria</taxon>
        <taxon>Bacillati</taxon>
        <taxon>Bacillota</taxon>
        <taxon>Bacilli</taxon>
        <taxon>Bacillales</taxon>
        <taxon>Bacillaceae</taxon>
    </lineage>
</organism>
<dbReference type="Pfam" id="PF04883">
    <property type="entry name" value="HK97-gp10_like"/>
    <property type="match status" value="1"/>
</dbReference>
<dbReference type="RefSeq" id="WP_380711378.1">
    <property type="nucleotide sequence ID" value="NZ_JBHUML010000002.1"/>
</dbReference>
<evidence type="ECO:0000313" key="1">
    <source>
        <dbReference type="EMBL" id="MFD2704082.1"/>
    </source>
</evidence>
<proteinExistence type="predicted"/>
<evidence type="ECO:0000313" key="2">
    <source>
        <dbReference type="Proteomes" id="UP001597520"/>
    </source>
</evidence>
<accession>A0ABW5SWF0</accession>
<reference evidence="2" key="1">
    <citation type="journal article" date="2019" name="Int. J. Syst. Evol. Microbiol.">
        <title>The Global Catalogue of Microorganisms (GCM) 10K type strain sequencing project: providing services to taxonomists for standard genome sequencing and annotation.</title>
        <authorList>
            <consortium name="The Broad Institute Genomics Platform"/>
            <consortium name="The Broad Institute Genome Sequencing Center for Infectious Disease"/>
            <person name="Wu L."/>
            <person name="Ma J."/>
        </authorList>
    </citation>
    <scope>NUCLEOTIDE SEQUENCE [LARGE SCALE GENOMIC DNA]</scope>
    <source>
        <strain evidence="2">KCTC 33792</strain>
    </source>
</reference>
<sequence>MKVEVEGLEKTMKKLDDWAAAKQKGIKDNVSSTAKLVEASQKSKVAVRSGDLKDSIGIVEEDNGFTTKVGPKNPVGKRAHFTELGTVNHGATPFIRPSAEMNKAQFVAGLTKELNTP</sequence>
<gene>
    <name evidence="1" type="ORF">ACFSUB_01275</name>
</gene>
<dbReference type="InterPro" id="IPR010064">
    <property type="entry name" value="HK97-gp10_tail"/>
</dbReference>
<comment type="caution">
    <text evidence="1">The sequence shown here is derived from an EMBL/GenBank/DDBJ whole genome shotgun (WGS) entry which is preliminary data.</text>
</comment>
<dbReference type="EMBL" id="JBHUML010000002">
    <property type="protein sequence ID" value="MFD2704082.1"/>
    <property type="molecule type" value="Genomic_DNA"/>
</dbReference>